<feature type="compositionally biased region" description="Basic and acidic residues" evidence="1">
    <location>
        <begin position="9"/>
        <end position="18"/>
    </location>
</feature>
<evidence type="ECO:0000313" key="2">
    <source>
        <dbReference type="EMBL" id="KAG0002467.1"/>
    </source>
</evidence>
<evidence type="ECO:0000256" key="1">
    <source>
        <dbReference type="SAM" id="MobiDB-lite"/>
    </source>
</evidence>
<comment type="caution">
    <text evidence="2">The sequence shown here is derived from an EMBL/GenBank/DDBJ whole genome shotgun (WGS) entry which is preliminary data.</text>
</comment>
<reference evidence="2" key="1">
    <citation type="journal article" date="2020" name="Fungal Divers.">
        <title>Resolving the Mortierellaceae phylogeny through synthesis of multi-gene phylogenetics and phylogenomics.</title>
        <authorList>
            <person name="Vandepol N."/>
            <person name="Liber J."/>
            <person name="Desiro A."/>
            <person name="Na H."/>
            <person name="Kennedy M."/>
            <person name="Barry K."/>
            <person name="Grigoriev I.V."/>
            <person name="Miller A.N."/>
            <person name="O'Donnell K."/>
            <person name="Stajich J.E."/>
            <person name="Bonito G."/>
        </authorList>
    </citation>
    <scope>NUCLEOTIDE SEQUENCE</scope>
    <source>
        <strain evidence="2">NRRL 2769</strain>
    </source>
</reference>
<organism evidence="2 3">
    <name type="scientific">Entomortierella chlamydospora</name>
    <dbReference type="NCBI Taxonomy" id="101097"/>
    <lineage>
        <taxon>Eukaryota</taxon>
        <taxon>Fungi</taxon>
        <taxon>Fungi incertae sedis</taxon>
        <taxon>Mucoromycota</taxon>
        <taxon>Mortierellomycotina</taxon>
        <taxon>Mortierellomycetes</taxon>
        <taxon>Mortierellales</taxon>
        <taxon>Mortierellaceae</taxon>
        <taxon>Entomortierella</taxon>
    </lineage>
</organism>
<sequence>MAQESSVMESEKIFDSLHSKKRQGNWPADKSAVSTSSQQVDKGGPTTPTRLERVGDEGQNVFDNEDSGEDLTNREVIDDEEEDESMEDLAYEVVELIEKSEPGFHPLIRAF</sequence>
<dbReference type="Proteomes" id="UP000703661">
    <property type="component" value="Unassembled WGS sequence"/>
</dbReference>
<name>A0A9P6MIW8_9FUNG</name>
<evidence type="ECO:0000313" key="3">
    <source>
        <dbReference type="Proteomes" id="UP000703661"/>
    </source>
</evidence>
<proteinExistence type="predicted"/>
<gene>
    <name evidence="2" type="ORF">BGZ80_005971</name>
</gene>
<feature type="region of interest" description="Disordered" evidence="1">
    <location>
        <begin position="1"/>
        <end position="85"/>
    </location>
</feature>
<dbReference type="EMBL" id="JAAAID010002943">
    <property type="protein sequence ID" value="KAG0002467.1"/>
    <property type="molecule type" value="Genomic_DNA"/>
</dbReference>
<dbReference type="AlphaFoldDB" id="A0A9P6MIW8"/>
<protein>
    <submittedName>
        <fullName evidence="2">Uncharacterized protein</fullName>
    </submittedName>
</protein>
<keyword evidence="3" id="KW-1185">Reference proteome</keyword>
<accession>A0A9P6MIW8</accession>